<evidence type="ECO:0000256" key="1">
    <source>
        <dbReference type="SAM" id="Phobius"/>
    </source>
</evidence>
<proteinExistence type="predicted"/>
<reference evidence="2" key="1">
    <citation type="submission" date="2018-05" db="EMBL/GenBank/DDBJ databases">
        <authorList>
            <person name="Lanie J.A."/>
            <person name="Ng W.-L."/>
            <person name="Kazmierczak K.M."/>
            <person name="Andrzejewski T.M."/>
            <person name="Davidsen T.M."/>
            <person name="Wayne K.J."/>
            <person name="Tettelin H."/>
            <person name="Glass J.I."/>
            <person name="Rusch D."/>
            <person name="Podicherti R."/>
            <person name="Tsui H.-C.T."/>
            <person name="Winkler M.E."/>
        </authorList>
    </citation>
    <scope>NUCLEOTIDE SEQUENCE</scope>
</reference>
<feature type="transmembrane region" description="Helical" evidence="1">
    <location>
        <begin position="150"/>
        <end position="169"/>
    </location>
</feature>
<dbReference type="AlphaFoldDB" id="A0A382XYH5"/>
<organism evidence="2">
    <name type="scientific">marine metagenome</name>
    <dbReference type="NCBI Taxonomy" id="408172"/>
    <lineage>
        <taxon>unclassified sequences</taxon>
        <taxon>metagenomes</taxon>
        <taxon>ecological metagenomes</taxon>
    </lineage>
</organism>
<accession>A0A382XYH5</accession>
<protein>
    <submittedName>
        <fullName evidence="2">Uncharacterized protein</fullName>
    </submittedName>
</protein>
<keyword evidence="1" id="KW-0472">Membrane</keyword>
<dbReference type="EMBL" id="UINC01171241">
    <property type="protein sequence ID" value="SVD75705.1"/>
    <property type="molecule type" value="Genomic_DNA"/>
</dbReference>
<sequence>ALGALLLIVVAAHAHHFKGLPHFNYFENYPQIPQEEFLGQAGDYEFSLVLYDFQGLKKEDLQMPDDARLYLVAYDLRQDRVYSGAALLEILDGGKPVLTARKERAEEENIYALHGALLPEGSYALRVTLLEGEQVQALIPFALSSQKVRWGRWVTAGLVGLVVAAAVGARRARVVQDRKKARI</sequence>
<keyword evidence="1" id="KW-0812">Transmembrane</keyword>
<name>A0A382XYH5_9ZZZZ</name>
<feature type="non-terminal residue" evidence="2">
    <location>
        <position position="1"/>
    </location>
</feature>
<evidence type="ECO:0000313" key="2">
    <source>
        <dbReference type="EMBL" id="SVD75705.1"/>
    </source>
</evidence>
<keyword evidence="1" id="KW-1133">Transmembrane helix</keyword>
<gene>
    <name evidence="2" type="ORF">METZ01_LOCUS428559</name>
</gene>